<dbReference type="InterPro" id="IPR001789">
    <property type="entry name" value="Sig_transdc_resp-reg_receiver"/>
</dbReference>
<evidence type="ECO:0000256" key="1">
    <source>
        <dbReference type="PROSITE-ProRule" id="PRU00169"/>
    </source>
</evidence>
<dbReference type="EMBL" id="JACIIX010000009">
    <property type="protein sequence ID" value="MBB6211133.1"/>
    <property type="molecule type" value="Genomic_DNA"/>
</dbReference>
<dbReference type="InterPro" id="IPR052155">
    <property type="entry name" value="Biofilm_reg_signaling"/>
</dbReference>
<dbReference type="AlphaFoldDB" id="A0A7W9ZGM0"/>
<dbReference type="Gene3D" id="3.20.20.450">
    <property type="entry name" value="EAL domain"/>
    <property type="match status" value="1"/>
</dbReference>
<dbReference type="InterPro" id="IPR043128">
    <property type="entry name" value="Rev_trsase/Diguanyl_cyclase"/>
</dbReference>
<comment type="caution">
    <text evidence="5">The sequence shown here is derived from an EMBL/GenBank/DDBJ whole genome shotgun (WGS) entry which is preliminary data.</text>
</comment>
<dbReference type="SUPFAM" id="SSF55073">
    <property type="entry name" value="Nucleotide cyclase"/>
    <property type="match status" value="1"/>
</dbReference>
<keyword evidence="1" id="KW-0597">Phosphoprotein</keyword>
<sequence>MPFHGSFAPTSAFTLPTVLLIEDDPLFAELVEGYLEAGAGAVAGADVAGFRVLRAATLEQGLAVLHGTGPGAGEEDGGGADVVLLDLSLGDSDGLATLEAVIDHAPGVPVVVLTGDASERMALQAVRRGAQDYLVKADMRPVSLRRALLYALERRSTLTALLQAGSAVSGLLDSLNAAAAVVEAVRDSSGAVTGFAWCLGNRSCQRLLGLDVAAVEGRPLHDTLPWYADSGLPAALERVADGYGDIDRELTVVIAGQTRWLHVSAVRLSGGRLGGGRLAVTLEDITERHQHQERLRFLATRDPLTGLPNRTLFQDHLEEAVSRAERGSQRAAVLYIDLDHFKTINDTMGHSTGDRVLQDVARRLEMISPPEAFISHLSGDEFAVLLPRVSDEAEVTAAAAAVLKHLEQPFVIDGREIFISGSIGVVLYPDSARNPNGLMRNVDAAVHHAKRQGRNTYSVYSEHLSHEMVRRLHLETGLRRALERGEMRVVFQPKMDLATGQISGAEALLRWDSRELGAVSPVEFIPVAEDTGMIIAIGEWVLEEVCRWLARWNRQGHRPVRVAVNLSARQFRDPLLVERVKAIVAAAGVSARQLEFELTESVLVENATEATKALWALRGLGVTLSVDDFGTGYSSLSYLKRFPIDALKIDQSFVRDLPDSSDDKAIVRAIILMGRSLDLALVAEGVETQAQADFLKANQCTYAQGYLFARPISGPEFEAFMVGCDDDLELGVG</sequence>
<dbReference type="SMART" id="SM00267">
    <property type="entry name" value="GGDEF"/>
    <property type="match status" value="1"/>
</dbReference>
<dbReference type="SMART" id="SM00052">
    <property type="entry name" value="EAL"/>
    <property type="match status" value="1"/>
</dbReference>
<dbReference type="CDD" id="cd01949">
    <property type="entry name" value="GGDEF"/>
    <property type="match status" value="1"/>
</dbReference>
<feature type="modified residue" description="4-aspartylphosphate" evidence="1">
    <location>
        <position position="86"/>
    </location>
</feature>
<name>A0A7W9ZGM0_NOVIT</name>
<dbReference type="InterPro" id="IPR001633">
    <property type="entry name" value="EAL_dom"/>
</dbReference>
<dbReference type="Pfam" id="PF08448">
    <property type="entry name" value="PAS_4"/>
    <property type="match status" value="1"/>
</dbReference>
<dbReference type="PROSITE" id="PS50887">
    <property type="entry name" value="GGDEF"/>
    <property type="match status" value="1"/>
</dbReference>
<dbReference type="Pfam" id="PF00990">
    <property type="entry name" value="GGDEF"/>
    <property type="match status" value="1"/>
</dbReference>
<dbReference type="InterPro" id="IPR035965">
    <property type="entry name" value="PAS-like_dom_sf"/>
</dbReference>
<accession>A0A7W9ZGM0</accession>
<dbReference type="Proteomes" id="UP000544872">
    <property type="component" value="Unassembled WGS sequence"/>
</dbReference>
<organism evidence="5 6">
    <name type="scientific">Novispirillum itersonii</name>
    <name type="common">Aquaspirillum itersonii</name>
    <dbReference type="NCBI Taxonomy" id="189"/>
    <lineage>
        <taxon>Bacteria</taxon>
        <taxon>Pseudomonadati</taxon>
        <taxon>Pseudomonadota</taxon>
        <taxon>Alphaproteobacteria</taxon>
        <taxon>Rhodospirillales</taxon>
        <taxon>Novispirillaceae</taxon>
        <taxon>Novispirillum</taxon>
    </lineage>
</organism>
<dbReference type="GO" id="GO:0000160">
    <property type="term" value="P:phosphorelay signal transduction system"/>
    <property type="evidence" value="ECO:0007669"/>
    <property type="project" value="InterPro"/>
</dbReference>
<dbReference type="SUPFAM" id="SSF52172">
    <property type="entry name" value="CheY-like"/>
    <property type="match status" value="1"/>
</dbReference>
<dbReference type="Gene3D" id="3.30.450.20">
    <property type="entry name" value="PAS domain"/>
    <property type="match status" value="1"/>
</dbReference>
<dbReference type="PROSITE" id="PS50110">
    <property type="entry name" value="RESPONSE_REGULATORY"/>
    <property type="match status" value="1"/>
</dbReference>
<dbReference type="SUPFAM" id="SSF141868">
    <property type="entry name" value="EAL domain-like"/>
    <property type="match status" value="1"/>
</dbReference>
<dbReference type="NCBIfam" id="TIGR00254">
    <property type="entry name" value="GGDEF"/>
    <property type="match status" value="1"/>
</dbReference>
<dbReference type="FunFam" id="3.20.20.450:FF:000001">
    <property type="entry name" value="Cyclic di-GMP phosphodiesterase yahA"/>
    <property type="match status" value="1"/>
</dbReference>
<proteinExistence type="predicted"/>
<dbReference type="InterPro" id="IPR013656">
    <property type="entry name" value="PAS_4"/>
</dbReference>
<keyword evidence="6" id="KW-1185">Reference proteome</keyword>
<dbReference type="SUPFAM" id="SSF55785">
    <property type="entry name" value="PYP-like sensor domain (PAS domain)"/>
    <property type="match status" value="1"/>
</dbReference>
<dbReference type="CDD" id="cd01948">
    <property type="entry name" value="EAL"/>
    <property type="match status" value="1"/>
</dbReference>
<dbReference type="InterPro" id="IPR029787">
    <property type="entry name" value="Nucleotide_cyclase"/>
</dbReference>
<feature type="domain" description="GGDEF" evidence="4">
    <location>
        <begin position="329"/>
        <end position="462"/>
    </location>
</feature>
<dbReference type="RefSeq" id="WP_184263948.1">
    <property type="nucleotide sequence ID" value="NZ_JACIIX010000009.1"/>
</dbReference>
<dbReference type="PANTHER" id="PTHR44757">
    <property type="entry name" value="DIGUANYLATE CYCLASE DGCP"/>
    <property type="match status" value="1"/>
</dbReference>
<dbReference type="Pfam" id="PF00563">
    <property type="entry name" value="EAL"/>
    <property type="match status" value="1"/>
</dbReference>
<evidence type="ECO:0000313" key="5">
    <source>
        <dbReference type="EMBL" id="MBB6211133.1"/>
    </source>
</evidence>
<dbReference type="InterPro" id="IPR000160">
    <property type="entry name" value="GGDEF_dom"/>
</dbReference>
<dbReference type="PANTHER" id="PTHR44757:SF2">
    <property type="entry name" value="BIOFILM ARCHITECTURE MAINTENANCE PROTEIN MBAA"/>
    <property type="match status" value="1"/>
</dbReference>
<protein>
    <submittedName>
        <fullName evidence="5">Diguanylate cyclase (GGDEF)-like protein</fullName>
    </submittedName>
</protein>
<evidence type="ECO:0000259" key="2">
    <source>
        <dbReference type="PROSITE" id="PS50110"/>
    </source>
</evidence>
<dbReference type="CDD" id="cd00156">
    <property type="entry name" value="REC"/>
    <property type="match status" value="1"/>
</dbReference>
<dbReference type="SMART" id="SM00448">
    <property type="entry name" value="REC"/>
    <property type="match status" value="1"/>
</dbReference>
<evidence type="ECO:0000259" key="3">
    <source>
        <dbReference type="PROSITE" id="PS50883"/>
    </source>
</evidence>
<dbReference type="InterPro" id="IPR011006">
    <property type="entry name" value="CheY-like_superfamily"/>
</dbReference>
<dbReference type="Gene3D" id="3.30.70.270">
    <property type="match status" value="1"/>
</dbReference>
<dbReference type="PROSITE" id="PS50883">
    <property type="entry name" value="EAL"/>
    <property type="match status" value="1"/>
</dbReference>
<gene>
    <name evidence="5" type="ORF">FHS48_002568</name>
</gene>
<reference evidence="5 6" key="1">
    <citation type="submission" date="2020-08" db="EMBL/GenBank/DDBJ databases">
        <title>Genomic Encyclopedia of Type Strains, Phase IV (KMG-IV): sequencing the most valuable type-strain genomes for metagenomic binning, comparative biology and taxonomic classification.</title>
        <authorList>
            <person name="Goeker M."/>
        </authorList>
    </citation>
    <scope>NUCLEOTIDE SEQUENCE [LARGE SCALE GENOMIC DNA]</scope>
    <source>
        <strain evidence="5 6">DSM 11590</strain>
    </source>
</reference>
<feature type="domain" description="EAL" evidence="3">
    <location>
        <begin position="471"/>
        <end position="725"/>
    </location>
</feature>
<evidence type="ECO:0000259" key="4">
    <source>
        <dbReference type="PROSITE" id="PS50887"/>
    </source>
</evidence>
<dbReference type="Gene3D" id="3.40.50.2300">
    <property type="match status" value="1"/>
</dbReference>
<feature type="domain" description="Response regulatory" evidence="2">
    <location>
        <begin position="17"/>
        <end position="151"/>
    </location>
</feature>
<dbReference type="InterPro" id="IPR035919">
    <property type="entry name" value="EAL_sf"/>
</dbReference>
<dbReference type="Pfam" id="PF00072">
    <property type="entry name" value="Response_reg"/>
    <property type="match status" value="1"/>
</dbReference>
<evidence type="ECO:0000313" key="6">
    <source>
        <dbReference type="Proteomes" id="UP000544872"/>
    </source>
</evidence>